<evidence type="ECO:0000313" key="1">
    <source>
        <dbReference type="EMBL" id="SPD85246.1"/>
    </source>
</evidence>
<dbReference type="EMBL" id="LT985188">
    <property type="protein sequence ID" value="SPD85246.1"/>
    <property type="molecule type" value="Genomic_DNA"/>
</dbReference>
<dbReference type="RefSeq" id="WP_105184531.1">
    <property type="nucleotide sequence ID" value="NZ_BAAAGO010000012.1"/>
</dbReference>
<dbReference type="Proteomes" id="UP000238164">
    <property type="component" value="Chromosome 1"/>
</dbReference>
<dbReference type="AlphaFoldDB" id="A0A2N9JCU9"/>
<dbReference type="CDD" id="cd12952">
    <property type="entry name" value="MMP_ACEL2062"/>
    <property type="match status" value="1"/>
</dbReference>
<dbReference type="Pfam" id="PF06262">
    <property type="entry name" value="Zincin_1"/>
    <property type="match status" value="1"/>
</dbReference>
<dbReference type="Gene3D" id="3.30.2010.20">
    <property type="match status" value="1"/>
</dbReference>
<proteinExistence type="predicted"/>
<sequence>MAVAMGDELFEQLVDRAVAQIPSDLAELVQNCVVVIESRAPEPDGDLLGFYDGVPLSERDSWYSGVLPDRIVIYRDAILDLCDSEAQVVDEVRITVWHEVAHYFGIDDDRLDELGYA</sequence>
<organism evidence="1 2">
    <name type="scientific">Micropruina glycogenica</name>
    <dbReference type="NCBI Taxonomy" id="75385"/>
    <lineage>
        <taxon>Bacteria</taxon>
        <taxon>Bacillati</taxon>
        <taxon>Actinomycetota</taxon>
        <taxon>Actinomycetes</taxon>
        <taxon>Propionibacteriales</taxon>
        <taxon>Nocardioidaceae</taxon>
        <taxon>Micropruina</taxon>
    </lineage>
</organism>
<dbReference type="InterPro" id="IPR010428">
    <property type="entry name" value="Zincin_1"/>
</dbReference>
<dbReference type="InterPro" id="IPR038555">
    <property type="entry name" value="Zincin_1_sf"/>
</dbReference>
<name>A0A2N9JCU9_9ACTN</name>
<reference evidence="1 2" key="1">
    <citation type="submission" date="2018-02" db="EMBL/GenBank/DDBJ databases">
        <authorList>
            <person name="Cohen D.B."/>
            <person name="Kent A.D."/>
        </authorList>
    </citation>
    <scope>NUCLEOTIDE SEQUENCE [LARGE SCALE GENOMIC DNA]</scope>
    <source>
        <strain evidence="1">1</strain>
    </source>
</reference>
<accession>A0A2N9JCU9</accession>
<protein>
    <recommendedName>
        <fullName evidence="3">Metallopeptidase family protein</fullName>
    </recommendedName>
</protein>
<dbReference type="KEGG" id="mgg:MPLG2_0210"/>
<evidence type="ECO:0008006" key="3">
    <source>
        <dbReference type="Google" id="ProtNLM"/>
    </source>
</evidence>
<keyword evidence="2" id="KW-1185">Reference proteome</keyword>
<dbReference type="SUPFAM" id="SSF55486">
    <property type="entry name" value="Metalloproteases ('zincins'), catalytic domain"/>
    <property type="match status" value="1"/>
</dbReference>
<dbReference type="OrthoDB" id="9806895at2"/>
<gene>
    <name evidence="1" type="ORF">MPLG2_0210</name>
</gene>
<evidence type="ECO:0000313" key="2">
    <source>
        <dbReference type="Proteomes" id="UP000238164"/>
    </source>
</evidence>